<protein>
    <submittedName>
        <fullName evidence="2">Microtubule associated protein-domain-containing protein</fullName>
    </submittedName>
</protein>
<sequence>MELLHSKITKLNALCASMEMPIEPPMLKHVLYEMDRLLAHEEFERRILTADIEDVLNSIERACQILGVAMANMFGSGLFPGGEEYNDLTNCPPVPTFSRLKALKTLDSRLSNEVRERRKLVKKWLSQIKWLAAELGQPYRFRHYKEYDSDLSWGTVQDISCALRDMRQAHTCRQAAFELAARAIHYFWTVLDVQPDTAQPLQLELARLCDDLPPTSTDIDAKPSKHLPTNYTFVYYCPRMSEPLRLTPENITALTDLAAELEKDYNTRIARYRRYVASIENLWENTKVPSSHRCTIYASLRQANLEKLEHEFDKAKVIVSRMTDEYIDKSREKLEHLWDAALLTQEERADFMARLHEKADTMDEVERMVTEHMDFLKRMQPYSKKVARLMNKRKELIQKMIDFEKTASDPNRLKGSSFRLNEEERWRKTCFPTLLSLDDALWDAVVEFERALGRYFFHDGKRYLDVLRDEIADRAANQTFFGFLDQAKEGRPAIKGRPASYAGKSRTNDVSPMPTTSTSTSSIRPLPPSRAKTAYDGAPSPSTSASHLRIRRSVEGLASTLSIQTPSPTSSRDRLKPKVASPTANSARRTGSVSPDVRQLTAMRQTKSELTATSSSPRTGRISPLPASRRSSLHSSGVNASPEPYVQSPSPLVKADRRGSTPSALDLNKESSPTGSVSTDSGRSGSQISQTAEEMTPIPNGQGENRANFIAKTTDDTSLQGNKKSAIPTPSRSFSKAVHLFDDPSKMPPTPPDDRRDQYITKKTSRIPVKLPEPLRQSSSENAWSNSRLAAKAHERAKSLSTTTTSATASNSAATTATTTHHVDSSS</sequence>
<feature type="compositionally biased region" description="Polar residues" evidence="1">
    <location>
        <begin position="629"/>
        <end position="639"/>
    </location>
</feature>
<dbReference type="PANTHER" id="PTHR19321:SF41">
    <property type="entry name" value="FASCETTO-RELATED"/>
    <property type="match status" value="1"/>
</dbReference>
<dbReference type="Proteomes" id="UP000242180">
    <property type="component" value="Unassembled WGS sequence"/>
</dbReference>
<feature type="compositionally biased region" description="Polar residues" evidence="1">
    <location>
        <begin position="602"/>
        <end position="618"/>
    </location>
</feature>
<dbReference type="Pfam" id="PF03999">
    <property type="entry name" value="MAP65_ASE1"/>
    <property type="match status" value="1"/>
</dbReference>
<reference evidence="2 3" key="1">
    <citation type="submission" date="2016-07" db="EMBL/GenBank/DDBJ databases">
        <title>Pervasive Adenine N6-methylation of Active Genes in Fungi.</title>
        <authorList>
            <consortium name="DOE Joint Genome Institute"/>
            <person name="Mondo S.J."/>
            <person name="Dannebaum R.O."/>
            <person name="Kuo R.C."/>
            <person name="Labutti K."/>
            <person name="Haridas S."/>
            <person name="Kuo A."/>
            <person name="Salamov A."/>
            <person name="Ahrendt S.R."/>
            <person name="Lipzen A."/>
            <person name="Sullivan W."/>
            <person name="Andreopoulos W.B."/>
            <person name="Clum A."/>
            <person name="Lindquist E."/>
            <person name="Daum C."/>
            <person name="Ramamoorthy G.K."/>
            <person name="Gryganskyi A."/>
            <person name="Culley D."/>
            <person name="Magnuson J.K."/>
            <person name="James T.Y."/>
            <person name="O'Malley M.A."/>
            <person name="Stajich J.E."/>
            <person name="Spatafora J.W."/>
            <person name="Visel A."/>
            <person name="Grigoriev I.V."/>
        </authorList>
    </citation>
    <scope>NUCLEOTIDE SEQUENCE [LARGE SCALE GENOMIC DNA]</scope>
    <source>
        <strain evidence="2 3">NRRL 2496</strain>
    </source>
</reference>
<dbReference type="EMBL" id="MCGN01000008">
    <property type="protein sequence ID" value="ORY93790.1"/>
    <property type="molecule type" value="Genomic_DNA"/>
</dbReference>
<evidence type="ECO:0000313" key="2">
    <source>
        <dbReference type="EMBL" id="ORY93790.1"/>
    </source>
</evidence>
<dbReference type="AlphaFoldDB" id="A0A1X2H5R2"/>
<feature type="compositionally biased region" description="Polar residues" evidence="1">
    <location>
        <begin position="716"/>
        <end position="734"/>
    </location>
</feature>
<name>A0A1X2H5R2_SYNRA</name>
<feature type="compositionally biased region" description="Low complexity" evidence="1">
    <location>
        <begin position="511"/>
        <end position="524"/>
    </location>
</feature>
<evidence type="ECO:0000313" key="3">
    <source>
        <dbReference type="Proteomes" id="UP000242180"/>
    </source>
</evidence>
<dbReference type="OrthoDB" id="642895at2759"/>
<keyword evidence="3" id="KW-1185">Reference proteome</keyword>
<dbReference type="GO" id="GO:0008017">
    <property type="term" value="F:microtubule binding"/>
    <property type="evidence" value="ECO:0007669"/>
    <property type="project" value="InterPro"/>
</dbReference>
<dbReference type="STRING" id="13706.A0A1X2H5R2"/>
<gene>
    <name evidence="2" type="ORF">BCR43DRAFT_516806</name>
</gene>
<accession>A0A1X2H5R2</accession>
<feature type="compositionally biased region" description="Polar residues" evidence="1">
    <location>
        <begin position="582"/>
        <end position="593"/>
    </location>
</feature>
<dbReference type="GO" id="GO:1990023">
    <property type="term" value="C:mitotic spindle midzone"/>
    <property type="evidence" value="ECO:0007669"/>
    <property type="project" value="TreeGrafter"/>
</dbReference>
<feature type="compositionally biased region" description="Low complexity" evidence="1">
    <location>
        <begin position="799"/>
        <end position="820"/>
    </location>
</feature>
<dbReference type="InterPro" id="IPR007145">
    <property type="entry name" value="MAP65_Ase1_PRC1"/>
</dbReference>
<feature type="compositionally biased region" description="Polar residues" evidence="1">
    <location>
        <begin position="776"/>
        <end position="788"/>
    </location>
</feature>
<dbReference type="GO" id="GO:0051256">
    <property type="term" value="P:mitotic spindle midzone assembly"/>
    <property type="evidence" value="ECO:0007669"/>
    <property type="project" value="TreeGrafter"/>
</dbReference>
<dbReference type="GO" id="GO:0005737">
    <property type="term" value="C:cytoplasm"/>
    <property type="evidence" value="ECO:0007669"/>
    <property type="project" value="TreeGrafter"/>
</dbReference>
<feature type="compositionally biased region" description="Polar residues" evidence="1">
    <location>
        <begin position="670"/>
        <end position="693"/>
    </location>
</feature>
<dbReference type="Gene3D" id="1.20.58.1520">
    <property type="match status" value="1"/>
</dbReference>
<dbReference type="PANTHER" id="PTHR19321">
    <property type="entry name" value="PROTEIN REGULATOR OF CYTOKINESIS 1 PRC1-RELATED"/>
    <property type="match status" value="1"/>
</dbReference>
<dbReference type="OMA" id="REANTMD"/>
<proteinExistence type="predicted"/>
<organism evidence="2 3">
    <name type="scientific">Syncephalastrum racemosum</name>
    <name type="common">Filamentous fungus</name>
    <dbReference type="NCBI Taxonomy" id="13706"/>
    <lineage>
        <taxon>Eukaryota</taxon>
        <taxon>Fungi</taxon>
        <taxon>Fungi incertae sedis</taxon>
        <taxon>Mucoromycota</taxon>
        <taxon>Mucoromycotina</taxon>
        <taxon>Mucoromycetes</taxon>
        <taxon>Mucorales</taxon>
        <taxon>Syncephalastraceae</taxon>
        <taxon>Syncephalastrum</taxon>
    </lineage>
</organism>
<dbReference type="InParanoid" id="A0A1X2H5R2"/>
<evidence type="ECO:0000256" key="1">
    <source>
        <dbReference type="SAM" id="MobiDB-lite"/>
    </source>
</evidence>
<feature type="compositionally biased region" description="Polar residues" evidence="1">
    <location>
        <begin position="559"/>
        <end position="570"/>
    </location>
</feature>
<comment type="caution">
    <text evidence="2">The sequence shown here is derived from an EMBL/GenBank/DDBJ whole genome shotgun (WGS) entry which is preliminary data.</text>
</comment>
<feature type="region of interest" description="Disordered" evidence="1">
    <location>
        <begin position="494"/>
        <end position="827"/>
    </location>
</feature>